<reference evidence="2 3" key="1">
    <citation type="submission" date="2019-03" db="EMBL/GenBank/DDBJ databases">
        <title>Sequencing 23 genomes of Wallemia ichthyophaga.</title>
        <authorList>
            <person name="Gostincar C."/>
        </authorList>
    </citation>
    <scope>NUCLEOTIDE SEQUENCE [LARGE SCALE GENOMIC DNA]</scope>
    <source>
        <strain evidence="2 3">EXF-5753</strain>
    </source>
</reference>
<evidence type="ECO:0000313" key="2">
    <source>
        <dbReference type="EMBL" id="TIA87924.1"/>
    </source>
</evidence>
<evidence type="ECO:0000259" key="1">
    <source>
        <dbReference type="Pfam" id="PF15055"/>
    </source>
</evidence>
<dbReference type="InterPro" id="IPR028036">
    <property type="entry name" value="DMAC1-like_dom"/>
</dbReference>
<accession>A0A4T0FKI3</accession>
<sequence>MDGAGPFANPRAQAPSAQPYNQGYNRDCLSCRLTGAAVFTVAGVYSLYEAKKHGAFDRLSGTGRGVEGRATVEGLGRGVAGKGGLRGTGLAVFGMGEQLALRIHPLSHILGMISAGIFRLLVKSPK</sequence>
<dbReference type="EMBL" id="SPNW01000045">
    <property type="protein sequence ID" value="TIA87924.1"/>
    <property type="molecule type" value="Genomic_DNA"/>
</dbReference>
<protein>
    <recommendedName>
        <fullName evidence="1">Distal membrane-arm assembly complex protein 1-like domain-containing protein</fullName>
    </recommendedName>
</protein>
<name>A0A4T0FKI3_9BASI</name>
<comment type="caution">
    <text evidence="2">The sequence shown here is derived from an EMBL/GenBank/DDBJ whole genome shotgun (WGS) entry which is preliminary data.</text>
</comment>
<feature type="domain" description="Distal membrane-arm assembly complex protein 1-like" evidence="1">
    <location>
        <begin position="27"/>
        <end position="53"/>
    </location>
</feature>
<gene>
    <name evidence="2" type="ORF">E3P99_02868</name>
</gene>
<evidence type="ECO:0000313" key="3">
    <source>
        <dbReference type="Proteomes" id="UP000310189"/>
    </source>
</evidence>
<dbReference type="AlphaFoldDB" id="A0A4T0FKI3"/>
<dbReference type="OrthoDB" id="6604875at2759"/>
<keyword evidence="3" id="KW-1185">Reference proteome</keyword>
<organism evidence="2 3">
    <name type="scientific">Wallemia hederae</name>
    <dbReference type="NCBI Taxonomy" id="1540922"/>
    <lineage>
        <taxon>Eukaryota</taxon>
        <taxon>Fungi</taxon>
        <taxon>Dikarya</taxon>
        <taxon>Basidiomycota</taxon>
        <taxon>Wallemiomycotina</taxon>
        <taxon>Wallemiomycetes</taxon>
        <taxon>Wallemiales</taxon>
        <taxon>Wallemiaceae</taxon>
        <taxon>Wallemia</taxon>
    </lineage>
</organism>
<proteinExistence type="predicted"/>
<dbReference type="Proteomes" id="UP000310189">
    <property type="component" value="Unassembled WGS sequence"/>
</dbReference>
<dbReference type="Pfam" id="PF15055">
    <property type="entry name" value="DMAC1_Dmo2"/>
    <property type="match status" value="1"/>
</dbReference>